<evidence type="ECO:0000256" key="4">
    <source>
        <dbReference type="ARBA" id="ARBA00022692"/>
    </source>
</evidence>
<protein>
    <submittedName>
        <fullName evidence="9">MFS transporter</fullName>
    </submittedName>
</protein>
<dbReference type="Gene3D" id="1.20.1250.20">
    <property type="entry name" value="MFS general substrate transporter like domains"/>
    <property type="match status" value="1"/>
</dbReference>
<dbReference type="AlphaFoldDB" id="A0A7H9EMC9"/>
<keyword evidence="4 7" id="KW-0812">Transmembrane</keyword>
<keyword evidence="3" id="KW-1003">Cell membrane</keyword>
<evidence type="ECO:0000256" key="1">
    <source>
        <dbReference type="ARBA" id="ARBA00004651"/>
    </source>
</evidence>
<feature type="transmembrane region" description="Helical" evidence="7">
    <location>
        <begin position="99"/>
        <end position="119"/>
    </location>
</feature>
<feature type="domain" description="Major facilitator superfamily (MFS) profile" evidence="8">
    <location>
        <begin position="18"/>
        <end position="406"/>
    </location>
</feature>
<dbReference type="InterPro" id="IPR036259">
    <property type="entry name" value="MFS_trans_sf"/>
</dbReference>
<name>A0A7H9EMC9_9LACO</name>
<evidence type="ECO:0000256" key="7">
    <source>
        <dbReference type="SAM" id="Phobius"/>
    </source>
</evidence>
<feature type="transmembrane region" description="Helical" evidence="7">
    <location>
        <begin position="55"/>
        <end position="78"/>
    </location>
</feature>
<sequence length="410" mass="44435">MGLSQASQTFPTKAWKKTFYTLWLGSFITGLGFSMTMPFMPLYMETLGHYSTAQLSFYSGLAFSATYLAQAIVSPYWGSLADRKGRKLMCLRASGVMTFTLFITGFAHHVWTIILLRFIQGGFSGYVNNSVAFIAGETPNNHSGTVLAEMQTASVSGNLLGPIFGGAIAGIWGYRAPFWLTGILMGICFILTLVGATEEHFKPVAKQKMESFNSIFKTIPHKGLIATMFMTTLFIQSSLMSISPIISLLVKQLMHNQGPISFVSGIVAAAPGFGTLLAARRMGHTMDRIGPLKVLTVGLIAEVLLFIPMFLVTSPWSLAGLRFLIGIGDAALMPAAQTVLTLVVPRKAFGRVFSYNQSFQAAGGVFGPMIGSGVAGLFNYQTVFLATALMLGVNFILVIFARHHQPQKQT</sequence>
<evidence type="ECO:0000313" key="10">
    <source>
        <dbReference type="Proteomes" id="UP000510886"/>
    </source>
</evidence>
<evidence type="ECO:0000256" key="5">
    <source>
        <dbReference type="ARBA" id="ARBA00022989"/>
    </source>
</evidence>
<dbReference type="Gene3D" id="1.20.1720.10">
    <property type="entry name" value="Multidrug resistance protein D"/>
    <property type="match status" value="1"/>
</dbReference>
<dbReference type="SUPFAM" id="SSF103473">
    <property type="entry name" value="MFS general substrate transporter"/>
    <property type="match status" value="1"/>
</dbReference>
<dbReference type="PANTHER" id="PTHR43414">
    <property type="entry name" value="MULTIDRUG RESISTANCE PROTEIN MDTG"/>
    <property type="match status" value="1"/>
</dbReference>
<dbReference type="GO" id="GO:0005886">
    <property type="term" value="C:plasma membrane"/>
    <property type="evidence" value="ECO:0007669"/>
    <property type="project" value="UniProtKB-SubCell"/>
</dbReference>
<keyword evidence="5 7" id="KW-1133">Transmembrane helix</keyword>
<feature type="transmembrane region" description="Helical" evidence="7">
    <location>
        <begin position="291"/>
        <end position="311"/>
    </location>
</feature>
<comment type="subcellular location">
    <subcellularLocation>
        <location evidence="1">Cell membrane</location>
        <topology evidence="1">Multi-pass membrane protein</topology>
    </subcellularLocation>
</comment>
<keyword evidence="6 7" id="KW-0472">Membrane</keyword>
<evidence type="ECO:0000256" key="2">
    <source>
        <dbReference type="ARBA" id="ARBA00022448"/>
    </source>
</evidence>
<feature type="transmembrane region" description="Helical" evidence="7">
    <location>
        <begin position="20"/>
        <end position="43"/>
    </location>
</feature>
<dbReference type="Proteomes" id="UP000510886">
    <property type="component" value="Chromosome"/>
</dbReference>
<evidence type="ECO:0000313" key="9">
    <source>
        <dbReference type="EMBL" id="QLL78850.1"/>
    </source>
</evidence>
<dbReference type="GO" id="GO:0022857">
    <property type="term" value="F:transmembrane transporter activity"/>
    <property type="evidence" value="ECO:0007669"/>
    <property type="project" value="InterPro"/>
</dbReference>
<feature type="transmembrane region" description="Helical" evidence="7">
    <location>
        <begin position="178"/>
        <end position="196"/>
    </location>
</feature>
<feature type="transmembrane region" description="Helical" evidence="7">
    <location>
        <begin position="258"/>
        <end position="279"/>
    </location>
</feature>
<keyword evidence="2" id="KW-0813">Transport</keyword>
<dbReference type="InterPro" id="IPR011701">
    <property type="entry name" value="MFS"/>
</dbReference>
<feature type="transmembrane region" description="Helical" evidence="7">
    <location>
        <begin position="383"/>
        <end position="401"/>
    </location>
</feature>
<organism evidence="9 10">
    <name type="scientific">Ligilactobacillus saerimneri</name>
    <dbReference type="NCBI Taxonomy" id="228229"/>
    <lineage>
        <taxon>Bacteria</taxon>
        <taxon>Bacillati</taxon>
        <taxon>Bacillota</taxon>
        <taxon>Bacilli</taxon>
        <taxon>Lactobacillales</taxon>
        <taxon>Lactobacillaceae</taxon>
        <taxon>Ligilactobacillus</taxon>
    </lineage>
</organism>
<dbReference type="Pfam" id="PF07690">
    <property type="entry name" value="MFS_1"/>
    <property type="match status" value="1"/>
</dbReference>
<evidence type="ECO:0000259" key="8">
    <source>
        <dbReference type="PROSITE" id="PS50850"/>
    </source>
</evidence>
<reference evidence="9 10" key="1">
    <citation type="submission" date="2020-01" db="EMBL/GenBank/DDBJ databases">
        <title>Complete and circular genome sequences of six lactobacillus isolates from horses.</title>
        <authorList>
            <person name="Hassan H.M."/>
        </authorList>
    </citation>
    <scope>NUCLEOTIDE SEQUENCE [LARGE SCALE GENOMIC DNA]</scope>
    <source>
        <strain evidence="9 10">1A</strain>
    </source>
</reference>
<dbReference type="PANTHER" id="PTHR43414:SF6">
    <property type="entry name" value="MULTIDRUG RESISTANCE PROTEIN MDTG"/>
    <property type="match status" value="1"/>
</dbReference>
<dbReference type="EMBL" id="CP047418">
    <property type="protein sequence ID" value="QLL78850.1"/>
    <property type="molecule type" value="Genomic_DNA"/>
</dbReference>
<dbReference type="InterPro" id="IPR020846">
    <property type="entry name" value="MFS_dom"/>
</dbReference>
<evidence type="ECO:0000256" key="6">
    <source>
        <dbReference type="ARBA" id="ARBA00023136"/>
    </source>
</evidence>
<dbReference type="RefSeq" id="WP_180849742.1">
    <property type="nucleotide sequence ID" value="NZ_CP047418.1"/>
</dbReference>
<proteinExistence type="predicted"/>
<feature type="transmembrane region" description="Helical" evidence="7">
    <location>
        <begin position="224"/>
        <end position="246"/>
    </location>
</feature>
<evidence type="ECO:0000256" key="3">
    <source>
        <dbReference type="ARBA" id="ARBA00022475"/>
    </source>
</evidence>
<dbReference type="KEGG" id="lsw:GTO87_07500"/>
<accession>A0A7H9EMC9</accession>
<feature type="transmembrane region" description="Helical" evidence="7">
    <location>
        <begin position="323"/>
        <end position="345"/>
    </location>
</feature>
<dbReference type="PROSITE" id="PS50850">
    <property type="entry name" value="MFS"/>
    <property type="match status" value="1"/>
</dbReference>
<gene>
    <name evidence="9" type="ORF">GTO87_07500</name>
</gene>